<evidence type="ECO:0000313" key="2">
    <source>
        <dbReference type="EMBL" id="KJE89743.1"/>
    </source>
</evidence>
<feature type="coiled-coil region" evidence="1">
    <location>
        <begin position="28"/>
        <end position="55"/>
    </location>
</feature>
<dbReference type="RefSeq" id="XP_011270054.1">
    <property type="nucleotide sequence ID" value="XM_011271752.1"/>
</dbReference>
<dbReference type="PhylomeDB" id="A0A0D2WJV8"/>
<sequence>MSNQHQQISSESYLFALREYQQASLEFISRLSAENHALKCEIDTLKKDNTQLTARIGGLEALCREKDAAFATLQQRAEAHAPVKLEIPKRIRFKMTETAPRTPEYNMALGRPLNPVLFKATSGAKEANAATGQAITRNE</sequence>
<evidence type="ECO:0000313" key="3">
    <source>
        <dbReference type="Proteomes" id="UP000008743"/>
    </source>
</evidence>
<dbReference type="InParanoid" id="A0A0D2WJV8"/>
<organism evidence="2 3">
    <name type="scientific">Capsaspora owczarzaki (strain ATCC 30864)</name>
    <dbReference type="NCBI Taxonomy" id="595528"/>
    <lineage>
        <taxon>Eukaryota</taxon>
        <taxon>Filasterea</taxon>
        <taxon>Capsaspora</taxon>
    </lineage>
</organism>
<proteinExistence type="predicted"/>
<accession>A0A0D2WJV8</accession>
<keyword evidence="3" id="KW-1185">Reference proteome</keyword>
<gene>
    <name evidence="2" type="ORF">CAOG_008482</name>
</gene>
<keyword evidence="1" id="KW-0175">Coiled coil</keyword>
<evidence type="ECO:0000256" key="1">
    <source>
        <dbReference type="SAM" id="Coils"/>
    </source>
</evidence>
<dbReference type="AlphaFoldDB" id="A0A0D2WJV8"/>
<reference evidence="3" key="1">
    <citation type="submission" date="2011-02" db="EMBL/GenBank/DDBJ databases">
        <title>The Genome Sequence of Capsaspora owczarzaki ATCC 30864.</title>
        <authorList>
            <person name="Russ C."/>
            <person name="Cuomo C."/>
            <person name="Burger G."/>
            <person name="Gray M.W."/>
            <person name="Holland P.W.H."/>
            <person name="King N."/>
            <person name="Lang F.B.F."/>
            <person name="Roger A.J."/>
            <person name="Ruiz-Trillo I."/>
            <person name="Young S.K."/>
            <person name="Zeng Q."/>
            <person name="Gargeya S."/>
            <person name="Alvarado L."/>
            <person name="Berlin A."/>
            <person name="Chapman S.B."/>
            <person name="Chen Z."/>
            <person name="Freedman E."/>
            <person name="Gellesch M."/>
            <person name="Goldberg J."/>
            <person name="Griggs A."/>
            <person name="Gujja S."/>
            <person name="Heilman E."/>
            <person name="Heiman D."/>
            <person name="Howarth C."/>
            <person name="Mehta T."/>
            <person name="Neiman D."/>
            <person name="Pearson M."/>
            <person name="Roberts A."/>
            <person name="Saif S."/>
            <person name="Shea T."/>
            <person name="Shenoy N."/>
            <person name="Sisk P."/>
            <person name="Stolte C."/>
            <person name="Sykes S."/>
            <person name="White J."/>
            <person name="Yandava C."/>
            <person name="Haas B."/>
            <person name="Nusbaum C."/>
            <person name="Birren B."/>
        </authorList>
    </citation>
    <scope>NUCLEOTIDE SEQUENCE</scope>
    <source>
        <strain evidence="3">ATCC 30864</strain>
    </source>
</reference>
<protein>
    <submittedName>
        <fullName evidence="2">Uncharacterized protein</fullName>
    </submittedName>
</protein>
<dbReference type="Proteomes" id="UP000008743">
    <property type="component" value="Unassembled WGS sequence"/>
</dbReference>
<dbReference type="EMBL" id="KE346360">
    <property type="protein sequence ID" value="KJE89743.1"/>
    <property type="molecule type" value="Genomic_DNA"/>
</dbReference>
<name>A0A0D2WJV8_CAPO3</name>